<dbReference type="InterPro" id="IPR005150">
    <property type="entry name" value="Cellulose_synth"/>
</dbReference>
<keyword evidence="16" id="KW-1185">Reference proteome</keyword>
<evidence type="ECO:0000256" key="5">
    <source>
        <dbReference type="ARBA" id="ARBA00022679"/>
    </source>
</evidence>
<evidence type="ECO:0000256" key="12">
    <source>
        <dbReference type="SAM" id="MobiDB-lite"/>
    </source>
</evidence>
<dbReference type="SUPFAM" id="SSF141371">
    <property type="entry name" value="PilZ domain-like"/>
    <property type="match status" value="1"/>
</dbReference>
<dbReference type="PANTHER" id="PTHR43867">
    <property type="entry name" value="CELLULOSE SYNTHASE CATALYTIC SUBUNIT A [UDP-FORMING]"/>
    <property type="match status" value="1"/>
</dbReference>
<dbReference type="EMBL" id="JAEKJA010000020">
    <property type="protein sequence ID" value="MBJ3777693.1"/>
    <property type="molecule type" value="Genomic_DNA"/>
</dbReference>
<dbReference type="Gene3D" id="3.90.550.10">
    <property type="entry name" value="Spore Coat Polysaccharide Biosynthesis Protein SpsA, Chain A"/>
    <property type="match status" value="1"/>
</dbReference>
<dbReference type="GO" id="GO:0030244">
    <property type="term" value="P:cellulose biosynthetic process"/>
    <property type="evidence" value="ECO:0007669"/>
    <property type="project" value="UniProtKB-KW"/>
</dbReference>
<feature type="transmembrane region" description="Helical" evidence="11">
    <location>
        <begin position="24"/>
        <end position="43"/>
    </location>
</feature>
<dbReference type="AlphaFoldDB" id="A0A934IJL6"/>
<keyword evidence="7 11" id="KW-0135">Cellulose biosynthesis</keyword>
<comment type="catalytic activity">
    <reaction evidence="10 11">
        <text>[(1-&gt;4)-beta-D-glucosyl](n) + UDP-alpha-D-glucose = [(1-&gt;4)-beta-D-glucosyl](n+1) + UDP + H(+)</text>
        <dbReference type="Rhea" id="RHEA:19929"/>
        <dbReference type="Rhea" id="RHEA-COMP:10033"/>
        <dbReference type="Rhea" id="RHEA-COMP:10034"/>
        <dbReference type="ChEBI" id="CHEBI:15378"/>
        <dbReference type="ChEBI" id="CHEBI:18246"/>
        <dbReference type="ChEBI" id="CHEBI:58223"/>
        <dbReference type="ChEBI" id="CHEBI:58885"/>
        <dbReference type="EC" id="2.4.1.12"/>
    </reaction>
</comment>
<gene>
    <name evidence="15" type="primary">bcsA</name>
    <name evidence="15" type="ORF">JCR33_18450</name>
</gene>
<dbReference type="GO" id="GO:0016760">
    <property type="term" value="F:cellulose synthase (UDP-forming) activity"/>
    <property type="evidence" value="ECO:0007669"/>
    <property type="project" value="UniProtKB-EC"/>
</dbReference>
<protein>
    <recommendedName>
        <fullName evidence="11">Cellulose synthase catalytic subunit [UDP-forming]</fullName>
        <ecNumber evidence="11">2.4.1.12</ecNumber>
    </recommendedName>
</protein>
<dbReference type="InterPro" id="IPR029044">
    <property type="entry name" value="Nucleotide-diphossugar_trans"/>
</dbReference>
<sequence>MRFLVFLLWLATTAVVIFLVTQPVSLNTHFITSMVIVIIIAVLKMFDRKGMLRAIVLALGTAVVLRYVYWRTFTTIPPVEELQNFIPGILLYAAEMYSVLMLFLSMFAIADPLNRPKKTLKPDSPKPTVDIFVPTFNEDAQLLATTLSAAKQIDYPSDRMNVFLLDDGGTDQRCESADPRAAAAAQERRRELQQLARDLGVNYLTRSANINAKAGNLNNGLAHSTGEFVVVFDADHAPSRDFLQETIGYFYDDPQLFLVQTPHFFINPDPLEHNLETWNRMPSENEMFYGVMQKGLDKWNATFFCGSAAVLRRSALEEVSGFAGTSITEDCETSLGLHAQGWNSAYVDRPMIAGLQPETFANFIGQRSRWAQGMTQILLLKNPLFKGGLSLAQRICYLSSMFYWLFPFARLTFLFSPLFYLFFGLSIFDASGAEFAAYTITYILVNILLQNYIWSRVRWPFISELYETIQSVYLIRALGAVVLNPKRPSFKVTTKGETNRRSRISELGGPFYVIFFILAAGVVATIYRLVFQPFAADIAMVVGGWNLFNILLMGAALGVVAERRQLRTSQRVSIDRPAEIIYGDRVIPAKIDDVSITGARILVPGNVLRQIKPGEQIIMRFQPMAPLASNELPLTVRSVVRDEGGAALGSEFTVVDPRQYELVADLVFANSDEWVRFQASRRKDIGAFRGIVEFISLAVFQMVRGLSYLFTTAAPRGQRGGDAPAASPASVPQAQAQSRRPAFVGADPNAVVTSGAGATAALHGAPVARSANPRPDR</sequence>
<feature type="transmembrane region" description="Helical" evidence="11">
    <location>
        <begin position="542"/>
        <end position="561"/>
    </location>
</feature>
<dbReference type="CDD" id="cd06421">
    <property type="entry name" value="CESA_CelA_like"/>
    <property type="match status" value="1"/>
</dbReference>
<evidence type="ECO:0000313" key="15">
    <source>
        <dbReference type="EMBL" id="MBJ3777693.1"/>
    </source>
</evidence>
<evidence type="ECO:0000259" key="14">
    <source>
        <dbReference type="Pfam" id="PF07238"/>
    </source>
</evidence>
<keyword evidence="2 11" id="KW-1003">Cell membrane</keyword>
<comment type="pathway">
    <text evidence="11">Glycan metabolism; bacterial cellulose biosynthesis.</text>
</comment>
<evidence type="ECO:0000256" key="11">
    <source>
        <dbReference type="RuleBase" id="RU365020"/>
    </source>
</evidence>
<accession>A0A934IJL6</accession>
<comment type="cofactor">
    <cofactor evidence="11">
        <name>Mg(2+)</name>
        <dbReference type="ChEBI" id="CHEBI:18420"/>
    </cofactor>
</comment>
<dbReference type="InterPro" id="IPR001173">
    <property type="entry name" value="Glyco_trans_2-like"/>
</dbReference>
<dbReference type="InterPro" id="IPR050321">
    <property type="entry name" value="Glycosyltr_2/OpgH_subfam"/>
</dbReference>
<comment type="subcellular location">
    <subcellularLocation>
        <location evidence="1">Cell inner membrane</location>
        <topology evidence="1">Multi-pass membrane protein</topology>
    </subcellularLocation>
</comment>
<name>A0A934IJL6_9HYPH</name>
<dbReference type="PANTHER" id="PTHR43867:SF2">
    <property type="entry name" value="CELLULOSE SYNTHASE CATALYTIC SUBUNIT A [UDP-FORMING]"/>
    <property type="match status" value="1"/>
</dbReference>
<evidence type="ECO:0000256" key="3">
    <source>
        <dbReference type="ARBA" id="ARBA00022519"/>
    </source>
</evidence>
<feature type="transmembrane region" description="Helical" evidence="11">
    <location>
        <begin position="89"/>
        <end position="110"/>
    </location>
</feature>
<dbReference type="Pfam" id="PF03552">
    <property type="entry name" value="Cellulose_synt"/>
    <property type="match status" value="1"/>
</dbReference>
<evidence type="ECO:0000256" key="6">
    <source>
        <dbReference type="ARBA" id="ARBA00022692"/>
    </source>
</evidence>
<comment type="caution">
    <text evidence="15">The sequence shown here is derived from an EMBL/GenBank/DDBJ whole genome shotgun (WGS) entry which is preliminary data.</text>
</comment>
<evidence type="ECO:0000256" key="2">
    <source>
        <dbReference type="ARBA" id="ARBA00022475"/>
    </source>
</evidence>
<evidence type="ECO:0000256" key="8">
    <source>
        <dbReference type="ARBA" id="ARBA00022989"/>
    </source>
</evidence>
<reference evidence="15" key="1">
    <citation type="submission" date="2020-12" db="EMBL/GenBank/DDBJ databases">
        <title>Bacterial taxonomy.</title>
        <authorList>
            <person name="Pan X."/>
        </authorList>
    </citation>
    <scope>NUCLEOTIDE SEQUENCE</scope>
    <source>
        <strain evidence="15">B2012</strain>
    </source>
</reference>
<dbReference type="Pfam" id="PF07238">
    <property type="entry name" value="PilZ"/>
    <property type="match status" value="1"/>
</dbReference>
<evidence type="ECO:0000256" key="7">
    <source>
        <dbReference type="ARBA" id="ARBA00022916"/>
    </source>
</evidence>
<feature type="transmembrane region" description="Helical" evidence="11">
    <location>
        <begin position="50"/>
        <end position="69"/>
    </location>
</feature>
<keyword evidence="5 11" id="KW-0808">Transferase</keyword>
<dbReference type="GO" id="GO:0005886">
    <property type="term" value="C:plasma membrane"/>
    <property type="evidence" value="ECO:0007669"/>
    <property type="project" value="UniProtKB-SubCell"/>
</dbReference>
<dbReference type="NCBIfam" id="TIGR03030">
    <property type="entry name" value="CelA"/>
    <property type="match status" value="1"/>
</dbReference>
<dbReference type="EC" id="2.4.1.12" evidence="11"/>
<feature type="compositionally biased region" description="Low complexity" evidence="12">
    <location>
        <begin position="723"/>
        <end position="738"/>
    </location>
</feature>
<evidence type="ECO:0000256" key="1">
    <source>
        <dbReference type="ARBA" id="ARBA00004429"/>
    </source>
</evidence>
<dbReference type="Pfam" id="PF00535">
    <property type="entry name" value="Glycos_transf_2"/>
    <property type="match status" value="1"/>
</dbReference>
<dbReference type="RefSeq" id="WP_198883601.1">
    <property type="nucleotide sequence ID" value="NZ_JAEKJA010000020.1"/>
</dbReference>
<dbReference type="PRINTS" id="PR01439">
    <property type="entry name" value="CELLSNTHASEA"/>
</dbReference>
<keyword evidence="8 11" id="KW-1133">Transmembrane helix</keyword>
<keyword evidence="4 11" id="KW-0328">Glycosyltransferase</keyword>
<feature type="transmembrane region" description="Helical" evidence="11">
    <location>
        <begin position="402"/>
        <end position="423"/>
    </location>
</feature>
<keyword evidence="3 11" id="KW-0997">Cell inner membrane</keyword>
<evidence type="ECO:0000313" key="16">
    <source>
        <dbReference type="Proteomes" id="UP000609531"/>
    </source>
</evidence>
<evidence type="ECO:0000259" key="13">
    <source>
        <dbReference type="Pfam" id="PF00535"/>
    </source>
</evidence>
<feature type="domain" description="Glycosyltransferase 2-like" evidence="13">
    <location>
        <begin position="131"/>
        <end position="319"/>
    </location>
</feature>
<dbReference type="Gene3D" id="2.40.10.220">
    <property type="entry name" value="predicted glycosyltransferase like domains"/>
    <property type="match status" value="1"/>
</dbReference>
<dbReference type="SUPFAM" id="SSF53448">
    <property type="entry name" value="Nucleotide-diphospho-sugar transferases"/>
    <property type="match status" value="1"/>
</dbReference>
<organism evidence="15 16">
    <name type="scientific">Acuticoccus mangrovi</name>
    <dbReference type="NCBI Taxonomy" id="2796142"/>
    <lineage>
        <taxon>Bacteria</taxon>
        <taxon>Pseudomonadati</taxon>
        <taxon>Pseudomonadota</taxon>
        <taxon>Alphaproteobacteria</taxon>
        <taxon>Hyphomicrobiales</taxon>
        <taxon>Amorphaceae</taxon>
        <taxon>Acuticoccus</taxon>
    </lineage>
</organism>
<keyword evidence="9 11" id="KW-0472">Membrane</keyword>
<dbReference type="InterPro" id="IPR003919">
    <property type="entry name" value="Cell_synth_A"/>
</dbReference>
<evidence type="ECO:0000256" key="4">
    <source>
        <dbReference type="ARBA" id="ARBA00022676"/>
    </source>
</evidence>
<evidence type="ECO:0000256" key="10">
    <source>
        <dbReference type="ARBA" id="ARBA00048682"/>
    </source>
</evidence>
<feature type="transmembrane region" description="Helical" evidence="11">
    <location>
        <begin position="435"/>
        <end position="454"/>
    </location>
</feature>
<dbReference type="GO" id="GO:0006011">
    <property type="term" value="P:UDP-alpha-D-glucose metabolic process"/>
    <property type="evidence" value="ECO:0007669"/>
    <property type="project" value="InterPro"/>
</dbReference>
<dbReference type="InterPro" id="IPR009875">
    <property type="entry name" value="PilZ_domain"/>
</dbReference>
<proteinExistence type="predicted"/>
<feature type="transmembrane region" description="Helical" evidence="11">
    <location>
        <begin position="510"/>
        <end position="530"/>
    </location>
</feature>
<evidence type="ECO:0000256" key="9">
    <source>
        <dbReference type="ARBA" id="ARBA00023136"/>
    </source>
</evidence>
<dbReference type="GO" id="GO:0035438">
    <property type="term" value="F:cyclic-di-GMP binding"/>
    <property type="evidence" value="ECO:0007669"/>
    <property type="project" value="InterPro"/>
</dbReference>
<comment type="function">
    <text evidence="11">Catalytic subunit of cellulose synthase. It polymerizes uridine 5'-diphosphate glucose to cellulose.</text>
</comment>
<keyword evidence="6 11" id="KW-0812">Transmembrane</keyword>
<dbReference type="Proteomes" id="UP000609531">
    <property type="component" value="Unassembled WGS sequence"/>
</dbReference>
<keyword evidence="11" id="KW-0973">c-di-GMP</keyword>
<feature type="domain" description="PilZ" evidence="14">
    <location>
        <begin position="565"/>
        <end position="668"/>
    </location>
</feature>
<feature type="region of interest" description="Disordered" evidence="12">
    <location>
        <begin position="718"/>
        <end position="748"/>
    </location>
</feature>